<protein>
    <recommendedName>
        <fullName evidence="4">Na+/glutamate symporter</fullName>
    </recommendedName>
</protein>
<evidence type="ECO:0000313" key="3">
    <source>
        <dbReference type="Proteomes" id="UP001596505"/>
    </source>
</evidence>
<dbReference type="RefSeq" id="WP_380965611.1">
    <property type="nucleotide sequence ID" value="NZ_JBHTCO010000010.1"/>
</dbReference>
<reference evidence="3" key="1">
    <citation type="journal article" date="2019" name="Int. J. Syst. Evol. Microbiol.">
        <title>The Global Catalogue of Microorganisms (GCM) 10K type strain sequencing project: providing services to taxonomists for standard genome sequencing and annotation.</title>
        <authorList>
            <consortium name="The Broad Institute Genomics Platform"/>
            <consortium name="The Broad Institute Genome Sequencing Center for Infectious Disease"/>
            <person name="Wu L."/>
            <person name="Ma J."/>
        </authorList>
    </citation>
    <scope>NUCLEOTIDE SEQUENCE [LARGE SCALE GENOMIC DNA]</scope>
    <source>
        <strain evidence="3">CGMCC 1.16305</strain>
    </source>
</reference>
<keyword evidence="1" id="KW-1133">Transmembrane helix</keyword>
<name>A0ABW2Q0K4_9BACL</name>
<feature type="transmembrane region" description="Helical" evidence="1">
    <location>
        <begin position="60"/>
        <end position="79"/>
    </location>
</feature>
<dbReference type="EMBL" id="JBHTCO010000010">
    <property type="protein sequence ID" value="MFC7393158.1"/>
    <property type="molecule type" value="Genomic_DNA"/>
</dbReference>
<keyword evidence="1" id="KW-0812">Transmembrane</keyword>
<gene>
    <name evidence="2" type="ORF">ACFQRG_09290</name>
</gene>
<feature type="transmembrane region" description="Helical" evidence="1">
    <location>
        <begin position="118"/>
        <end position="134"/>
    </location>
</feature>
<feature type="transmembrane region" description="Helical" evidence="1">
    <location>
        <begin position="91"/>
        <end position="112"/>
    </location>
</feature>
<feature type="transmembrane region" description="Helical" evidence="1">
    <location>
        <begin position="365"/>
        <end position="389"/>
    </location>
</feature>
<feature type="transmembrane region" description="Helical" evidence="1">
    <location>
        <begin position="211"/>
        <end position="230"/>
    </location>
</feature>
<organism evidence="2 3">
    <name type="scientific">Scopulibacillus cellulosilyticus</name>
    <dbReference type="NCBI Taxonomy" id="2665665"/>
    <lineage>
        <taxon>Bacteria</taxon>
        <taxon>Bacillati</taxon>
        <taxon>Bacillota</taxon>
        <taxon>Bacilli</taxon>
        <taxon>Bacillales</taxon>
        <taxon>Sporolactobacillaceae</taxon>
        <taxon>Scopulibacillus</taxon>
    </lineage>
</organism>
<keyword evidence="3" id="KW-1185">Reference proteome</keyword>
<evidence type="ECO:0008006" key="4">
    <source>
        <dbReference type="Google" id="ProtNLM"/>
    </source>
</evidence>
<feature type="transmembrane region" description="Helical" evidence="1">
    <location>
        <begin position="32"/>
        <end position="48"/>
    </location>
</feature>
<keyword evidence="1" id="KW-0472">Membrane</keyword>
<feature type="transmembrane region" description="Helical" evidence="1">
    <location>
        <begin position="266"/>
        <end position="285"/>
    </location>
</feature>
<dbReference type="Proteomes" id="UP001596505">
    <property type="component" value="Unassembled WGS sequence"/>
</dbReference>
<evidence type="ECO:0000313" key="2">
    <source>
        <dbReference type="EMBL" id="MFC7393158.1"/>
    </source>
</evidence>
<feature type="transmembrane region" description="Helical" evidence="1">
    <location>
        <begin position="141"/>
        <end position="161"/>
    </location>
</feature>
<feature type="transmembrane region" description="Helical" evidence="1">
    <location>
        <begin position="297"/>
        <end position="314"/>
    </location>
</feature>
<dbReference type="CDD" id="cd21416">
    <property type="entry name" value="HDC_protein"/>
    <property type="match status" value="1"/>
</dbReference>
<accession>A0ABW2Q0K4</accession>
<feature type="transmembrane region" description="Helical" evidence="1">
    <location>
        <begin position="237"/>
        <end position="254"/>
    </location>
</feature>
<evidence type="ECO:0000256" key="1">
    <source>
        <dbReference type="SAM" id="Phobius"/>
    </source>
</evidence>
<dbReference type="InterPro" id="IPR049576">
    <property type="entry name" value="HDC-like"/>
</dbReference>
<proteinExistence type="predicted"/>
<sequence length="392" mass="42072">MLHDPTVATAIILCIIVVGEIISIATRAKIPMLLVALLGYLALTWAGILPKKMIVDSTFVQVGAVLGSAPIIVHMGTLIPIKTMKVQWRAAFIALFGIAVSSILIITIVTLVFDYKTAVSGVGPLTGGIIAFLITSQKLKALGLTSLITIPVLILSFQGLFGMPLTANLLRRHALKVRQAMDNGNYVAATIADDPQAKSETTAKTWIPEKYQTTTVLFFQVIIGGALAVILGHYTHVSYSLWALAIGIIGRYAGFYPDRVMERANAFTVGMIGLIFMVTVSLNDITPMMFIKTLPQMLLIIIIGIIGIIIGGYVGSKIVKWDPLKGIPVALTATFGFPGDYLISEEVSRSVSRNKEEEKAIFNEILTPMLIGGFTTVTIGSVVIASILVGTI</sequence>
<feature type="transmembrane region" description="Helical" evidence="1">
    <location>
        <begin position="6"/>
        <end position="25"/>
    </location>
</feature>
<comment type="caution">
    <text evidence="2">The sequence shown here is derived from an EMBL/GenBank/DDBJ whole genome shotgun (WGS) entry which is preliminary data.</text>
</comment>